<keyword evidence="5 10" id="KW-0560">Oxidoreductase</keyword>
<dbReference type="InterPro" id="IPR002347">
    <property type="entry name" value="SDR_fam"/>
</dbReference>
<evidence type="ECO:0000256" key="2">
    <source>
        <dbReference type="ARBA" id="ARBA00006484"/>
    </source>
</evidence>
<feature type="binding site" evidence="9">
    <location>
        <position position="189"/>
    </location>
    <ligand>
        <name>NADP(+)</name>
        <dbReference type="ChEBI" id="CHEBI:58349"/>
    </ligand>
</feature>
<dbReference type="Proteomes" id="UP000886743">
    <property type="component" value="Unassembled WGS sequence"/>
</dbReference>
<comment type="pathway">
    <text evidence="1 10">Lipid metabolism; fatty acid biosynthesis.</text>
</comment>
<dbReference type="Gene3D" id="3.40.50.720">
    <property type="entry name" value="NAD(P)-binding Rossmann-like Domain"/>
    <property type="match status" value="1"/>
</dbReference>
<comment type="caution">
    <text evidence="12">The sequence shown here is derived from an EMBL/GenBank/DDBJ whole genome shotgun (WGS) entry which is preliminary data.</text>
</comment>
<keyword evidence="10" id="KW-0444">Lipid biosynthesis</keyword>
<dbReference type="InterPro" id="IPR020904">
    <property type="entry name" value="Sc_DH/Rdtase_CS"/>
</dbReference>
<dbReference type="NCBIfam" id="NF004198">
    <property type="entry name" value="PRK05653.1-3"/>
    <property type="match status" value="1"/>
</dbReference>
<evidence type="ECO:0000256" key="6">
    <source>
        <dbReference type="ARBA" id="ARBA00023221"/>
    </source>
</evidence>
<dbReference type="CDD" id="cd05333">
    <property type="entry name" value="BKR_SDR_c"/>
    <property type="match status" value="1"/>
</dbReference>
<evidence type="ECO:0000256" key="9">
    <source>
        <dbReference type="PIRSR" id="PIRSR611284-2"/>
    </source>
</evidence>
<sequence length="248" mass="26223">MIDLTNKTAIVTGAGRGIGKAIALKLASFGANIVVNDIPSSADADETAKEIEAMGRGALVCKGDVRNFDDVSEMVKKTLDKFGTVDILINNAGITRDNLIMRMDEKDFDDVIAINLKGAFNCIKAVTRPMMKQRSGAIVNMASVVGIMGNAGQANYSASKAGLIGLTKSTAKELSSRGIRANAIAPGFIESLMTDKLPENVKNEYFKAIPLGRFGTAEDIANTAAFLVSDMASYITGQVIHIDGGLLM</sequence>
<dbReference type="Pfam" id="PF13561">
    <property type="entry name" value="adh_short_C2"/>
    <property type="match status" value="1"/>
</dbReference>
<feature type="binding site" evidence="9">
    <location>
        <position position="91"/>
    </location>
    <ligand>
        <name>NADP(+)</name>
        <dbReference type="ChEBI" id="CHEBI:58349"/>
    </ligand>
</feature>
<dbReference type="GO" id="GO:0004316">
    <property type="term" value="F:3-oxoacyl-[acyl-carrier-protein] reductase (NADPH) activity"/>
    <property type="evidence" value="ECO:0007669"/>
    <property type="project" value="UniProtKB-UniRule"/>
</dbReference>
<keyword evidence="10" id="KW-0443">Lipid metabolism</keyword>
<evidence type="ECO:0000259" key="11">
    <source>
        <dbReference type="SMART" id="SM00822"/>
    </source>
</evidence>
<evidence type="ECO:0000256" key="4">
    <source>
        <dbReference type="ARBA" id="ARBA00022857"/>
    </source>
</evidence>
<dbReference type="InterPro" id="IPR057326">
    <property type="entry name" value="KR_dom"/>
</dbReference>
<evidence type="ECO:0000256" key="10">
    <source>
        <dbReference type="RuleBase" id="RU366074"/>
    </source>
</evidence>
<dbReference type="GO" id="GO:0006633">
    <property type="term" value="P:fatty acid biosynthetic process"/>
    <property type="evidence" value="ECO:0007669"/>
    <property type="project" value="UniProtKB-KW"/>
</dbReference>
<evidence type="ECO:0000313" key="13">
    <source>
        <dbReference type="Proteomes" id="UP000886743"/>
    </source>
</evidence>
<dbReference type="SUPFAM" id="SSF51735">
    <property type="entry name" value="NAD(P)-binding Rossmann-fold domains"/>
    <property type="match status" value="1"/>
</dbReference>
<dbReference type="GO" id="GO:0008202">
    <property type="term" value="P:steroid metabolic process"/>
    <property type="evidence" value="ECO:0007669"/>
    <property type="project" value="UniProtKB-KW"/>
</dbReference>
<comment type="subunit">
    <text evidence="10">Homotetramer.</text>
</comment>
<dbReference type="NCBIfam" id="NF005559">
    <property type="entry name" value="PRK07231.1"/>
    <property type="match status" value="1"/>
</dbReference>
<dbReference type="SMART" id="SM00822">
    <property type="entry name" value="PKS_KR"/>
    <property type="match status" value="1"/>
</dbReference>
<feature type="active site" description="Proton acceptor" evidence="8">
    <location>
        <position position="156"/>
    </location>
</feature>
<comment type="catalytic activity">
    <reaction evidence="7 10">
        <text>a (3R)-hydroxyacyl-[ACP] + NADP(+) = a 3-oxoacyl-[ACP] + NADPH + H(+)</text>
        <dbReference type="Rhea" id="RHEA:17397"/>
        <dbReference type="Rhea" id="RHEA-COMP:9916"/>
        <dbReference type="Rhea" id="RHEA-COMP:9945"/>
        <dbReference type="ChEBI" id="CHEBI:15378"/>
        <dbReference type="ChEBI" id="CHEBI:57783"/>
        <dbReference type="ChEBI" id="CHEBI:58349"/>
        <dbReference type="ChEBI" id="CHEBI:78776"/>
        <dbReference type="ChEBI" id="CHEBI:78827"/>
        <dbReference type="EC" id="1.1.1.100"/>
    </reaction>
</comment>
<dbReference type="EC" id="1.1.1.100" evidence="3 10"/>
<keyword evidence="10" id="KW-0276">Fatty acid metabolism</keyword>
<keyword evidence="4 9" id="KW-0521">NADP</keyword>
<comment type="similarity">
    <text evidence="2 10">Belongs to the short-chain dehydrogenases/reductases (SDR) family.</text>
</comment>
<dbReference type="PANTHER" id="PTHR42879">
    <property type="entry name" value="3-OXOACYL-(ACYL-CARRIER-PROTEIN) REDUCTASE"/>
    <property type="match status" value="1"/>
</dbReference>
<keyword evidence="10" id="KW-0275">Fatty acid biosynthesis</keyword>
<feature type="domain" description="Ketoreductase" evidence="11">
    <location>
        <begin position="7"/>
        <end position="187"/>
    </location>
</feature>
<dbReference type="AlphaFoldDB" id="A0A9D1NHG8"/>
<reference evidence="12" key="1">
    <citation type="submission" date="2020-10" db="EMBL/GenBank/DDBJ databases">
        <authorList>
            <person name="Gilroy R."/>
        </authorList>
    </citation>
    <scope>NUCLEOTIDE SEQUENCE</scope>
    <source>
        <strain evidence="12">4920</strain>
    </source>
</reference>
<evidence type="ECO:0000256" key="5">
    <source>
        <dbReference type="ARBA" id="ARBA00023002"/>
    </source>
</evidence>
<dbReference type="GO" id="GO:0051287">
    <property type="term" value="F:NAD binding"/>
    <property type="evidence" value="ECO:0007669"/>
    <property type="project" value="UniProtKB-UniRule"/>
</dbReference>
<dbReference type="PRINTS" id="PR00080">
    <property type="entry name" value="SDRFAMILY"/>
</dbReference>
<name>A0A9D1NHG8_9FIRM</name>
<dbReference type="FunFam" id="3.40.50.720:FF:000115">
    <property type="entry name" value="3-oxoacyl-[acyl-carrier-protein] reductase FabG"/>
    <property type="match status" value="1"/>
</dbReference>
<dbReference type="NCBIfam" id="TIGR01830">
    <property type="entry name" value="3oxo_ACP_reduc"/>
    <property type="match status" value="1"/>
</dbReference>
<protein>
    <recommendedName>
        <fullName evidence="3 10">3-oxoacyl-[acyl-carrier-protein] reductase</fullName>
        <ecNumber evidence="3 10">1.1.1.100</ecNumber>
    </recommendedName>
</protein>
<proteinExistence type="inferred from homology"/>
<dbReference type="EMBL" id="DVOF01000142">
    <property type="protein sequence ID" value="HIV02916.1"/>
    <property type="molecule type" value="Genomic_DNA"/>
</dbReference>
<dbReference type="PROSITE" id="PS00061">
    <property type="entry name" value="ADH_SHORT"/>
    <property type="match status" value="1"/>
</dbReference>
<evidence type="ECO:0000256" key="7">
    <source>
        <dbReference type="ARBA" id="ARBA00048508"/>
    </source>
</evidence>
<reference evidence="12" key="2">
    <citation type="journal article" date="2021" name="PeerJ">
        <title>Extensive microbial diversity within the chicken gut microbiome revealed by metagenomics and culture.</title>
        <authorList>
            <person name="Gilroy R."/>
            <person name="Ravi A."/>
            <person name="Getino M."/>
            <person name="Pursley I."/>
            <person name="Horton D.L."/>
            <person name="Alikhan N.F."/>
            <person name="Baker D."/>
            <person name="Gharbi K."/>
            <person name="Hall N."/>
            <person name="Watson M."/>
            <person name="Adriaenssens E.M."/>
            <person name="Foster-Nyarko E."/>
            <person name="Jarju S."/>
            <person name="Secka A."/>
            <person name="Antonio M."/>
            <person name="Oren A."/>
            <person name="Chaudhuri R.R."/>
            <person name="La Ragione R."/>
            <person name="Hildebrand F."/>
            <person name="Pallen M.J."/>
        </authorList>
    </citation>
    <scope>NUCLEOTIDE SEQUENCE</scope>
    <source>
        <strain evidence="12">4920</strain>
    </source>
</reference>
<dbReference type="NCBIfam" id="NF009466">
    <property type="entry name" value="PRK12826.1-2"/>
    <property type="match status" value="1"/>
</dbReference>
<dbReference type="InterPro" id="IPR050259">
    <property type="entry name" value="SDR"/>
</dbReference>
<organism evidence="12 13">
    <name type="scientific">Candidatus Aphodoplasma excrementigallinarum</name>
    <dbReference type="NCBI Taxonomy" id="2840673"/>
    <lineage>
        <taxon>Bacteria</taxon>
        <taxon>Bacillati</taxon>
        <taxon>Bacillota</taxon>
        <taxon>Clostridia</taxon>
        <taxon>Eubacteriales</taxon>
        <taxon>Candidatus Aphodoplasma</taxon>
    </lineage>
</organism>
<accession>A0A9D1NHG8</accession>
<dbReference type="PRINTS" id="PR00081">
    <property type="entry name" value="GDHRDH"/>
</dbReference>
<evidence type="ECO:0000256" key="8">
    <source>
        <dbReference type="PIRSR" id="PIRSR611284-1"/>
    </source>
</evidence>
<keyword evidence="6" id="KW-0753">Steroid metabolism</keyword>
<evidence type="ECO:0000256" key="1">
    <source>
        <dbReference type="ARBA" id="ARBA00005194"/>
    </source>
</evidence>
<gene>
    <name evidence="12" type="primary">fabG</name>
    <name evidence="12" type="ORF">IAC74_05020</name>
</gene>
<evidence type="ECO:0000256" key="3">
    <source>
        <dbReference type="ARBA" id="ARBA00012948"/>
    </source>
</evidence>
<comment type="function">
    <text evidence="10">Catalyzes the NADPH-dependent reduction of beta-ketoacyl-ACP substrates to beta-hydroxyacyl-ACP products, the first reductive step in the elongation cycle of fatty acid biosynthesis.</text>
</comment>
<feature type="binding site" evidence="9">
    <location>
        <begin position="156"/>
        <end position="160"/>
    </location>
    <ligand>
        <name>NADP(+)</name>
        <dbReference type="ChEBI" id="CHEBI:58349"/>
    </ligand>
</feature>
<feature type="binding site" evidence="9">
    <location>
        <begin position="13"/>
        <end position="16"/>
    </location>
    <ligand>
        <name>NADP(+)</name>
        <dbReference type="ChEBI" id="CHEBI:58349"/>
    </ligand>
</feature>
<dbReference type="InterPro" id="IPR036291">
    <property type="entry name" value="NAD(P)-bd_dom_sf"/>
</dbReference>
<evidence type="ECO:0000313" key="12">
    <source>
        <dbReference type="EMBL" id="HIV02916.1"/>
    </source>
</evidence>
<dbReference type="InterPro" id="IPR011284">
    <property type="entry name" value="3oxo_ACP_reduc"/>
</dbReference>
<dbReference type="PANTHER" id="PTHR42879:SF2">
    <property type="entry name" value="3-OXOACYL-[ACYL-CARRIER-PROTEIN] REDUCTASE FABG"/>
    <property type="match status" value="1"/>
</dbReference>